<reference evidence="1" key="1">
    <citation type="journal article" date="2020" name="Stud. Mycol.">
        <title>101 Dothideomycetes genomes: a test case for predicting lifestyles and emergence of pathogens.</title>
        <authorList>
            <person name="Haridas S."/>
            <person name="Albert R."/>
            <person name="Binder M."/>
            <person name="Bloem J."/>
            <person name="Labutti K."/>
            <person name="Salamov A."/>
            <person name="Andreopoulos B."/>
            <person name="Baker S."/>
            <person name="Barry K."/>
            <person name="Bills G."/>
            <person name="Bluhm B."/>
            <person name="Cannon C."/>
            <person name="Castanera R."/>
            <person name="Culley D."/>
            <person name="Daum C."/>
            <person name="Ezra D."/>
            <person name="Gonzalez J."/>
            <person name="Henrissat B."/>
            <person name="Kuo A."/>
            <person name="Liang C."/>
            <person name="Lipzen A."/>
            <person name="Lutzoni F."/>
            <person name="Magnuson J."/>
            <person name="Mondo S."/>
            <person name="Nolan M."/>
            <person name="Ohm R."/>
            <person name="Pangilinan J."/>
            <person name="Park H.-J."/>
            <person name="Ramirez L."/>
            <person name="Alfaro M."/>
            <person name="Sun H."/>
            <person name="Tritt A."/>
            <person name="Yoshinaga Y."/>
            <person name="Zwiers L.-H."/>
            <person name="Turgeon B."/>
            <person name="Goodwin S."/>
            <person name="Spatafora J."/>
            <person name="Crous P."/>
            <person name="Grigoriev I."/>
        </authorList>
    </citation>
    <scope>NUCLEOTIDE SEQUENCE</scope>
    <source>
        <strain evidence="1">CBS 113979</strain>
    </source>
</reference>
<protein>
    <submittedName>
        <fullName evidence="1">Uncharacterized protein</fullName>
    </submittedName>
</protein>
<dbReference type="Proteomes" id="UP000800041">
    <property type="component" value="Unassembled WGS sequence"/>
</dbReference>
<evidence type="ECO:0000313" key="2">
    <source>
        <dbReference type="Proteomes" id="UP000800041"/>
    </source>
</evidence>
<proteinExistence type="predicted"/>
<evidence type="ECO:0000313" key="1">
    <source>
        <dbReference type="EMBL" id="KAF1988037.1"/>
    </source>
</evidence>
<keyword evidence="2" id="KW-1185">Reference proteome</keyword>
<dbReference type="EMBL" id="ML977150">
    <property type="protein sequence ID" value="KAF1988037.1"/>
    <property type="molecule type" value="Genomic_DNA"/>
</dbReference>
<organism evidence="1 2">
    <name type="scientific">Aulographum hederae CBS 113979</name>
    <dbReference type="NCBI Taxonomy" id="1176131"/>
    <lineage>
        <taxon>Eukaryota</taxon>
        <taxon>Fungi</taxon>
        <taxon>Dikarya</taxon>
        <taxon>Ascomycota</taxon>
        <taxon>Pezizomycotina</taxon>
        <taxon>Dothideomycetes</taxon>
        <taxon>Pleosporomycetidae</taxon>
        <taxon>Aulographales</taxon>
        <taxon>Aulographaceae</taxon>
    </lineage>
</organism>
<name>A0A6G1H4Q9_9PEZI</name>
<dbReference type="AlphaFoldDB" id="A0A6G1H4Q9"/>
<gene>
    <name evidence="1" type="ORF">K402DRAFT_392317</name>
</gene>
<sequence>MSKPSTKSLLPRCSTITFNYKPPIMVSTRSLSARALLIGIGASPPCLPVSTCRSILQGPGPSGVCSLYAVLSVAFFPCGGLCVPEACSTLDSLS</sequence>
<accession>A0A6G1H4Q9</accession>